<sequence length="572" mass="64380">MSTIWAPDSILADCNPNSITSSLWPWCSLQKQDRKRLDDPLRNKDIGKDPSEKYPLFRQLEKAPDPLHAEFVAWHGDAYEPPPKPGYKHGHTPKERKKAQAKLEKALELLAGKEKKNDKDKEKGSKGKDSKAKDEYKDLPDPIPDPFPLLSQLDRASIQKYLPKQHNTKTRTPLLIGFTRNWPLLLQCVSSYMAAGWPARDIYVVENTGTMGANKFGRLSLQNPFFLNHTQLVDMLGVNVIETPTLFTFAQLQNFYLYTAQQMGWQQYFWSHQDVVVFSEEGYLDGEPLQASSPSHPFTAVPRSLHHRALATLKILTQRADGAGGAPTWATHFFNYDRLTLVNVHAYLTVGAWDPHISFYAGDCDMYLRLKWAGYWQGMLLPEVGRIFDVAGVLDDLGALFNVPGVDAAVGGWGALGVRARRAHKNDNNKKEKDNRHPTVEEARAQHLNDLVYVVEQMHRAKNDGNEAIADALEPLADTPVVDADGTAIHVSGRNSWQQRQQGGQGEPFYRDPEGFEAGLQKHIAVGRQVYADKWGHRGCDLHVMGIRTEDAWQLERDWDREDGSGSDGGGW</sequence>
<gene>
    <name evidence="2" type="ORF">SEUCBS140593_008046</name>
</gene>
<protein>
    <submittedName>
        <fullName evidence="2">Uncharacterized protein</fullName>
    </submittedName>
</protein>
<accession>A0ABP0CK73</accession>
<dbReference type="Proteomes" id="UP001642482">
    <property type="component" value="Unassembled WGS sequence"/>
</dbReference>
<feature type="region of interest" description="Disordered" evidence="1">
    <location>
        <begin position="32"/>
        <end position="55"/>
    </location>
</feature>
<feature type="compositionally biased region" description="Basic residues" evidence="1">
    <location>
        <begin position="86"/>
        <end position="100"/>
    </location>
</feature>
<keyword evidence="3" id="KW-1185">Reference proteome</keyword>
<organism evidence="2 3">
    <name type="scientific">Sporothrix eucalyptigena</name>
    <dbReference type="NCBI Taxonomy" id="1812306"/>
    <lineage>
        <taxon>Eukaryota</taxon>
        <taxon>Fungi</taxon>
        <taxon>Dikarya</taxon>
        <taxon>Ascomycota</taxon>
        <taxon>Pezizomycotina</taxon>
        <taxon>Sordariomycetes</taxon>
        <taxon>Sordariomycetidae</taxon>
        <taxon>Ophiostomatales</taxon>
        <taxon>Ophiostomataceae</taxon>
        <taxon>Sporothrix</taxon>
    </lineage>
</organism>
<reference evidence="2 3" key="1">
    <citation type="submission" date="2024-01" db="EMBL/GenBank/DDBJ databases">
        <authorList>
            <person name="Allen C."/>
            <person name="Tagirdzhanova G."/>
        </authorList>
    </citation>
    <scope>NUCLEOTIDE SEQUENCE [LARGE SCALE GENOMIC DNA]</scope>
</reference>
<evidence type="ECO:0000256" key="1">
    <source>
        <dbReference type="SAM" id="MobiDB-lite"/>
    </source>
</evidence>
<comment type="caution">
    <text evidence="2">The sequence shown here is derived from an EMBL/GenBank/DDBJ whole genome shotgun (WGS) entry which is preliminary data.</text>
</comment>
<dbReference type="EMBL" id="CAWUHD010000105">
    <property type="protein sequence ID" value="CAK7231796.1"/>
    <property type="molecule type" value="Genomic_DNA"/>
</dbReference>
<feature type="region of interest" description="Disordered" evidence="1">
    <location>
        <begin position="74"/>
        <end position="145"/>
    </location>
</feature>
<feature type="compositionally biased region" description="Basic and acidic residues" evidence="1">
    <location>
        <begin position="32"/>
        <end position="52"/>
    </location>
</feature>
<evidence type="ECO:0000313" key="3">
    <source>
        <dbReference type="Proteomes" id="UP001642482"/>
    </source>
</evidence>
<feature type="compositionally biased region" description="Basic and acidic residues" evidence="1">
    <location>
        <begin position="101"/>
        <end position="140"/>
    </location>
</feature>
<name>A0ABP0CK73_9PEZI</name>
<evidence type="ECO:0000313" key="2">
    <source>
        <dbReference type="EMBL" id="CAK7231796.1"/>
    </source>
</evidence>
<proteinExistence type="predicted"/>